<keyword evidence="2" id="KW-0732">Signal</keyword>
<dbReference type="RefSeq" id="XP_005099984.2">
    <property type="nucleotide sequence ID" value="XM_005099927.3"/>
</dbReference>
<protein>
    <submittedName>
        <fullName evidence="4">Uncharacterized protein LOC101850008</fullName>
    </submittedName>
</protein>
<proteinExistence type="predicted"/>
<evidence type="ECO:0000313" key="4">
    <source>
        <dbReference type="RefSeq" id="XP_005099984.2"/>
    </source>
</evidence>
<feature type="transmembrane region" description="Helical" evidence="1">
    <location>
        <begin position="82"/>
        <end position="101"/>
    </location>
</feature>
<feature type="chain" id="PRO_5045900626" evidence="2">
    <location>
        <begin position="18"/>
        <end position="265"/>
    </location>
</feature>
<feature type="transmembrane region" description="Helical" evidence="1">
    <location>
        <begin position="164"/>
        <end position="182"/>
    </location>
</feature>
<feature type="transmembrane region" description="Helical" evidence="1">
    <location>
        <begin position="214"/>
        <end position="231"/>
    </location>
</feature>
<feature type="signal peptide" evidence="2">
    <location>
        <begin position="1"/>
        <end position="17"/>
    </location>
</feature>
<keyword evidence="1" id="KW-1133">Transmembrane helix</keyword>
<name>A0ABM0JRP0_APLCA</name>
<feature type="transmembrane region" description="Helical" evidence="1">
    <location>
        <begin position="107"/>
        <end position="128"/>
    </location>
</feature>
<evidence type="ECO:0000256" key="2">
    <source>
        <dbReference type="SAM" id="SignalP"/>
    </source>
</evidence>
<reference evidence="4" key="1">
    <citation type="submission" date="2025-08" db="UniProtKB">
        <authorList>
            <consortium name="RefSeq"/>
        </authorList>
    </citation>
    <scope>IDENTIFICATION</scope>
</reference>
<keyword evidence="1" id="KW-0812">Transmembrane</keyword>
<gene>
    <name evidence="4" type="primary">LOC101850008</name>
</gene>
<feature type="transmembrane region" description="Helical" evidence="1">
    <location>
        <begin position="135"/>
        <end position="158"/>
    </location>
</feature>
<organism evidence="3 4">
    <name type="scientific">Aplysia californica</name>
    <name type="common">California sea hare</name>
    <dbReference type="NCBI Taxonomy" id="6500"/>
    <lineage>
        <taxon>Eukaryota</taxon>
        <taxon>Metazoa</taxon>
        <taxon>Spiralia</taxon>
        <taxon>Lophotrochozoa</taxon>
        <taxon>Mollusca</taxon>
        <taxon>Gastropoda</taxon>
        <taxon>Heterobranchia</taxon>
        <taxon>Euthyneura</taxon>
        <taxon>Tectipleura</taxon>
        <taxon>Aplysiida</taxon>
        <taxon>Aplysioidea</taxon>
        <taxon>Aplysiidae</taxon>
        <taxon>Aplysia</taxon>
    </lineage>
</organism>
<keyword evidence="1" id="KW-0472">Membrane</keyword>
<evidence type="ECO:0000256" key="1">
    <source>
        <dbReference type="SAM" id="Phobius"/>
    </source>
</evidence>
<dbReference type="Proteomes" id="UP000694888">
    <property type="component" value="Unplaced"/>
</dbReference>
<keyword evidence="3" id="KW-1185">Reference proteome</keyword>
<accession>A0ABM0JRP0</accession>
<dbReference type="GeneID" id="101850008"/>
<sequence>MPVLTLLALWIVTSVMPRFNTWSSIAIISIGCTFMSLRMRSVMTSDRTSLISALCAFSFVLRNIVVRQLVAAENVSVKPRGSVVIAGVASSCVVIVTAVHFLGSSLWVPPVMCAVLTCGLSVGVFYVSTQLLKSFGVVFVSLFQIWVVLLEALMLTSAKHRPDLVLFATAVILVLLGHYLFFKDHVDNGGASSGSSSFTFSAKPVNIHEQYTRIEFLLFFCSVLGVIFYVFQPKVSQRDLNTLSYVGLDRVIRRLLSIQDDPAVQ</sequence>
<evidence type="ECO:0000313" key="3">
    <source>
        <dbReference type="Proteomes" id="UP000694888"/>
    </source>
</evidence>